<evidence type="ECO:0000313" key="4">
    <source>
        <dbReference type="Proteomes" id="UP000324897"/>
    </source>
</evidence>
<sequence>MVHRESVNRRPQPGPQTRWTESTADLADQNDQQQESFSQSNHSGISDLSVNQDLGYNADQQMDNVLALPAIPNQDDEEHAFIPDELNENDPMELQVPFHQPQPLQQQPPLHLAQDPVIEELAENQAAGEDPNGEDDVRRSDRIKLRNKGYKGKHCSEKNCYACCADPPNLTPRDIKNLGETYCKIKPVALSEKAFGAVASKTSEVIGEKKTKPIKKKGDKEKACKSKTDSNEDKPKKNPRKQYSSAFCTSEFALASMVAIILKIFKKKAISYED</sequence>
<reference evidence="3 4" key="1">
    <citation type="journal article" date="2019" name="Sci. Rep.">
        <title>A high-quality genome of Eragrostis curvula grass provides insights into Poaceae evolution and supports new strategies to enhance forage quality.</title>
        <authorList>
            <person name="Carballo J."/>
            <person name="Santos B.A.C.M."/>
            <person name="Zappacosta D."/>
            <person name="Garbus I."/>
            <person name="Selva J.P."/>
            <person name="Gallo C.A."/>
            <person name="Diaz A."/>
            <person name="Albertini E."/>
            <person name="Caccamo M."/>
            <person name="Echenique V."/>
        </authorList>
    </citation>
    <scope>NUCLEOTIDE SEQUENCE [LARGE SCALE GENOMIC DNA]</scope>
    <source>
        <strain evidence="4">cv. Victoria</strain>
        <tissue evidence="3">Leaf</tissue>
    </source>
</reference>
<dbReference type="Gramene" id="TVU13606">
    <property type="protein sequence ID" value="TVU13606"/>
    <property type="gene ID" value="EJB05_40332"/>
</dbReference>
<feature type="transmembrane region" description="Helical" evidence="2">
    <location>
        <begin position="243"/>
        <end position="265"/>
    </location>
</feature>
<evidence type="ECO:0000256" key="2">
    <source>
        <dbReference type="SAM" id="Phobius"/>
    </source>
</evidence>
<keyword evidence="2" id="KW-0472">Membrane</keyword>
<evidence type="ECO:0000313" key="3">
    <source>
        <dbReference type="EMBL" id="TVU13606.1"/>
    </source>
</evidence>
<protein>
    <submittedName>
        <fullName evidence="3">Uncharacterized protein</fullName>
    </submittedName>
</protein>
<organism evidence="3 4">
    <name type="scientific">Eragrostis curvula</name>
    <name type="common">weeping love grass</name>
    <dbReference type="NCBI Taxonomy" id="38414"/>
    <lineage>
        <taxon>Eukaryota</taxon>
        <taxon>Viridiplantae</taxon>
        <taxon>Streptophyta</taxon>
        <taxon>Embryophyta</taxon>
        <taxon>Tracheophyta</taxon>
        <taxon>Spermatophyta</taxon>
        <taxon>Magnoliopsida</taxon>
        <taxon>Liliopsida</taxon>
        <taxon>Poales</taxon>
        <taxon>Poaceae</taxon>
        <taxon>PACMAD clade</taxon>
        <taxon>Chloridoideae</taxon>
        <taxon>Eragrostideae</taxon>
        <taxon>Eragrostidinae</taxon>
        <taxon>Eragrostis</taxon>
    </lineage>
</organism>
<keyword evidence="2" id="KW-1133">Transmembrane helix</keyword>
<dbReference type="AlphaFoldDB" id="A0A5J9TQD8"/>
<keyword evidence="4" id="KW-1185">Reference proteome</keyword>
<comment type="caution">
    <text evidence="3">The sequence shown here is derived from an EMBL/GenBank/DDBJ whole genome shotgun (WGS) entry which is preliminary data.</text>
</comment>
<keyword evidence="2" id="KW-0812">Transmembrane</keyword>
<dbReference type="EMBL" id="RWGY01000033">
    <property type="protein sequence ID" value="TVU13606.1"/>
    <property type="molecule type" value="Genomic_DNA"/>
</dbReference>
<feature type="compositionally biased region" description="Basic and acidic residues" evidence="1">
    <location>
        <begin position="209"/>
        <end position="236"/>
    </location>
</feature>
<feature type="region of interest" description="Disordered" evidence="1">
    <location>
        <begin position="1"/>
        <end position="91"/>
    </location>
</feature>
<feature type="region of interest" description="Disordered" evidence="1">
    <location>
        <begin position="121"/>
        <end position="141"/>
    </location>
</feature>
<feature type="compositionally biased region" description="Polar residues" evidence="1">
    <location>
        <begin position="15"/>
        <end position="63"/>
    </location>
</feature>
<evidence type="ECO:0000256" key="1">
    <source>
        <dbReference type="SAM" id="MobiDB-lite"/>
    </source>
</evidence>
<dbReference type="Proteomes" id="UP000324897">
    <property type="component" value="Unassembled WGS sequence"/>
</dbReference>
<gene>
    <name evidence="3" type="ORF">EJB05_40332</name>
</gene>
<accession>A0A5J9TQD8</accession>
<feature type="non-terminal residue" evidence="3">
    <location>
        <position position="1"/>
    </location>
</feature>
<name>A0A5J9TQD8_9POAL</name>
<proteinExistence type="predicted"/>
<feature type="region of interest" description="Disordered" evidence="1">
    <location>
        <begin position="209"/>
        <end position="242"/>
    </location>
</feature>